<evidence type="ECO:0000313" key="2">
    <source>
        <dbReference type="EMBL" id="QYB18838.1"/>
    </source>
</evidence>
<protein>
    <submittedName>
        <fullName evidence="2">Preprotein-translocase subunit g</fullName>
    </submittedName>
</protein>
<sequence>MLKFIVGVILVILIILRLPSETLGFKSQYYLDRIISISIIIFFVLQLLN</sequence>
<accession>A0A8F8SPD1</accession>
<keyword evidence="2" id="KW-0934">Plastid</keyword>
<dbReference type="AlphaFoldDB" id="A0A8F8SPD1"/>
<keyword evidence="1" id="KW-0472">Membrane</keyword>
<geneLocation type="plastid" evidence="2"/>
<evidence type="ECO:0000256" key="1">
    <source>
        <dbReference type="SAM" id="Phobius"/>
    </source>
</evidence>
<feature type="transmembrane region" description="Helical" evidence="1">
    <location>
        <begin position="29"/>
        <end position="48"/>
    </location>
</feature>
<keyword evidence="1" id="KW-1133">Transmembrane helix</keyword>
<dbReference type="EMBL" id="MZ365053">
    <property type="protein sequence ID" value="QYB18838.1"/>
    <property type="molecule type" value="Genomic_DNA"/>
</dbReference>
<proteinExistence type="predicted"/>
<keyword evidence="1" id="KW-0812">Transmembrane</keyword>
<organism evidence="2">
    <name type="scientific">Climaconeis sp</name>
    <dbReference type="NCBI Taxonomy" id="2846830"/>
    <lineage>
        <taxon>Eukaryota</taxon>
        <taxon>Sar</taxon>
        <taxon>Stramenopiles</taxon>
        <taxon>Ochrophyta</taxon>
        <taxon>Bacillariophyta</taxon>
        <taxon>Bacillariophyceae</taxon>
        <taxon>Bacillariophycidae</taxon>
        <taxon>Naviculales</taxon>
        <taxon>Berkeleyaceae</taxon>
        <taxon>Climaconeis</taxon>
    </lineage>
</organism>
<reference evidence="2" key="1">
    <citation type="journal article" date="2021" name="Int. J. Mol. Sci.">
        <title>Extreme Enlargement of the Inverted Repeat Region in the Plastid Genomes of Diatoms from the Genus Climaconeis.</title>
        <authorList>
            <person name="Gastineau R."/>
            <person name="Davidovich N.A."/>
            <person name="Davidovich O.I."/>
            <person name="Lemieux C."/>
            <person name="Turmel M."/>
            <person name="Wrobel R.J."/>
            <person name="Witkowski A."/>
        </authorList>
    </citation>
    <scope>NUCLEOTIDE SEQUENCE</scope>
    <source>
        <strain evidence="2">SZCZ1890</strain>
    </source>
</reference>
<gene>
    <name evidence="2" type="primary">secG</name>
</gene>
<name>A0A8F8SPD1_9STRA</name>